<dbReference type="Gene3D" id="1.20.1560.10">
    <property type="entry name" value="ABC transporter type 1, transmembrane domain"/>
    <property type="match status" value="1"/>
</dbReference>
<gene>
    <name evidence="6" type="ORF">LU297_07100</name>
</gene>
<dbReference type="RefSeq" id="WP_263075845.1">
    <property type="nucleotide sequence ID" value="NZ_CP089977.1"/>
</dbReference>
<name>A0ABY6F2P3_9GAMM</name>
<evidence type="ECO:0000256" key="2">
    <source>
        <dbReference type="ARBA" id="ARBA00022692"/>
    </source>
</evidence>
<evidence type="ECO:0000256" key="3">
    <source>
        <dbReference type="ARBA" id="ARBA00022989"/>
    </source>
</evidence>
<keyword evidence="4 5" id="KW-0472">Membrane</keyword>
<dbReference type="SUPFAM" id="SSF52540">
    <property type="entry name" value="P-loop containing nucleoside triphosphate hydrolases"/>
    <property type="match status" value="1"/>
</dbReference>
<feature type="transmembrane region" description="Helical" evidence="5">
    <location>
        <begin position="50"/>
        <end position="70"/>
    </location>
</feature>
<feature type="transmembrane region" description="Helical" evidence="5">
    <location>
        <begin position="235"/>
        <end position="253"/>
    </location>
</feature>
<dbReference type="InterPro" id="IPR027417">
    <property type="entry name" value="P-loop_NTPase"/>
</dbReference>
<feature type="transmembrane region" description="Helical" evidence="5">
    <location>
        <begin position="121"/>
        <end position="142"/>
    </location>
</feature>
<dbReference type="Gene3D" id="3.40.50.300">
    <property type="entry name" value="P-loop containing nucleotide triphosphate hydrolases"/>
    <property type="match status" value="1"/>
</dbReference>
<dbReference type="SUPFAM" id="SSF90123">
    <property type="entry name" value="ABC transporter transmembrane region"/>
    <property type="match status" value="1"/>
</dbReference>
<accession>A0ABY6F2P3</accession>
<keyword evidence="3 5" id="KW-1133">Transmembrane helix</keyword>
<protein>
    <recommendedName>
        <fullName evidence="8">ABC transmembrane type-1 domain-containing protein</fullName>
    </recommendedName>
</protein>
<evidence type="ECO:0000313" key="7">
    <source>
        <dbReference type="Proteomes" id="UP001063782"/>
    </source>
</evidence>
<dbReference type="EMBL" id="CP089977">
    <property type="protein sequence ID" value="UXZ04357.1"/>
    <property type="molecule type" value="Genomic_DNA"/>
</dbReference>
<dbReference type="InterPro" id="IPR036640">
    <property type="entry name" value="ABC1_TM_sf"/>
</dbReference>
<keyword evidence="7" id="KW-1185">Reference proteome</keyword>
<proteinExistence type="predicted"/>
<evidence type="ECO:0008006" key="8">
    <source>
        <dbReference type="Google" id="ProtNLM"/>
    </source>
</evidence>
<evidence type="ECO:0000313" key="6">
    <source>
        <dbReference type="EMBL" id="UXZ04357.1"/>
    </source>
</evidence>
<feature type="transmembrane region" description="Helical" evidence="5">
    <location>
        <begin position="148"/>
        <end position="167"/>
    </location>
</feature>
<organism evidence="6 7">
    <name type="scientific">Moraxella nasicaprae</name>
    <dbReference type="NCBI Taxonomy" id="2904122"/>
    <lineage>
        <taxon>Bacteria</taxon>
        <taxon>Pseudomonadati</taxon>
        <taxon>Pseudomonadota</taxon>
        <taxon>Gammaproteobacteria</taxon>
        <taxon>Moraxellales</taxon>
        <taxon>Moraxellaceae</taxon>
        <taxon>Moraxella</taxon>
    </lineage>
</organism>
<comment type="subcellular location">
    <subcellularLocation>
        <location evidence="1">Cell membrane</location>
        <topology evidence="1">Multi-pass membrane protein</topology>
    </subcellularLocation>
</comment>
<sequence>MRCNLLFTPSFIASLLFVGTAQLIVASSTYFIATLAKSVTDGTLSIPHLVGFVASLTLVLIPLYFASIFLEKAKFDSLTWYNTLFDKHFLGKSCHYNNHELKQTATAMLAQESKHTIDDSLLGVFDMVTLLLNVGFNLIVIAWMLDGWILVGYGVGMIFAISAVHLFRNKLSNLAKTAQASRLVLMSGLSKVWDNVIIFNKYNYLRHNQTLINKLNQAKTDSIHAKSMRHFSSNVGMLILLGCVLTASGVLFWQNQADVAMLAMLVATLPRQIQMLQMSHELISYRAEISTLMARLDGLIELFDTPNATLDKYIKKDKIFIKQTNQVFDFDDFIKNPPSTGRITLVGDNGVGKSCVLLALKERLDKRAYYLPAKHELIFDNLDGSTGQRTIREIDELTSDDTPILLLDEWDANLDSVNTKMIHSKLDKISQTKLVVEVRH</sequence>
<dbReference type="Proteomes" id="UP001063782">
    <property type="component" value="Chromosome"/>
</dbReference>
<reference evidence="6" key="1">
    <citation type="submission" date="2021-12" db="EMBL/GenBank/DDBJ databases">
        <title>taxonomy of Moraxella sp. ZY201224.</title>
        <authorList>
            <person name="Li F."/>
        </authorList>
    </citation>
    <scope>NUCLEOTIDE SEQUENCE</scope>
    <source>
        <strain evidence="6">ZY201224</strain>
    </source>
</reference>
<keyword evidence="2 5" id="KW-0812">Transmembrane</keyword>
<evidence type="ECO:0000256" key="5">
    <source>
        <dbReference type="SAM" id="Phobius"/>
    </source>
</evidence>
<evidence type="ECO:0000256" key="4">
    <source>
        <dbReference type="ARBA" id="ARBA00023136"/>
    </source>
</evidence>
<evidence type="ECO:0000256" key="1">
    <source>
        <dbReference type="ARBA" id="ARBA00004651"/>
    </source>
</evidence>